<feature type="region of interest" description="Disordered" evidence="1">
    <location>
        <begin position="1"/>
        <end position="28"/>
    </location>
</feature>
<keyword evidence="2" id="KW-0812">Transmembrane</keyword>
<accession>A0A314ZB73</accession>
<keyword evidence="2" id="KW-0472">Membrane</keyword>
<evidence type="ECO:0000256" key="1">
    <source>
        <dbReference type="SAM" id="MobiDB-lite"/>
    </source>
</evidence>
<sequence>MAVKSKAGRGGGRRSWAAPNGVDVSKGKEDQKIRNRIFHCYSSAAWPAVAPYMLTFIFMIYEITNWAPLKKLPMRSLIYRKKT</sequence>
<evidence type="ECO:0000256" key="2">
    <source>
        <dbReference type="SAM" id="Phobius"/>
    </source>
</evidence>
<dbReference type="EMBL" id="PJQY01000156">
    <property type="protein sequence ID" value="PQQ17295.1"/>
    <property type="molecule type" value="Genomic_DNA"/>
</dbReference>
<evidence type="ECO:0000313" key="4">
    <source>
        <dbReference type="Proteomes" id="UP000250321"/>
    </source>
</evidence>
<evidence type="ECO:0000313" key="3">
    <source>
        <dbReference type="EMBL" id="PQQ17295.1"/>
    </source>
</evidence>
<dbReference type="Proteomes" id="UP000250321">
    <property type="component" value="Unassembled WGS sequence"/>
</dbReference>
<organism evidence="3 4">
    <name type="scientific">Prunus yedoensis var. nudiflora</name>
    <dbReference type="NCBI Taxonomy" id="2094558"/>
    <lineage>
        <taxon>Eukaryota</taxon>
        <taxon>Viridiplantae</taxon>
        <taxon>Streptophyta</taxon>
        <taxon>Embryophyta</taxon>
        <taxon>Tracheophyta</taxon>
        <taxon>Spermatophyta</taxon>
        <taxon>Magnoliopsida</taxon>
        <taxon>eudicotyledons</taxon>
        <taxon>Gunneridae</taxon>
        <taxon>Pentapetalae</taxon>
        <taxon>rosids</taxon>
        <taxon>fabids</taxon>
        <taxon>Rosales</taxon>
        <taxon>Rosaceae</taxon>
        <taxon>Amygdaloideae</taxon>
        <taxon>Amygdaleae</taxon>
        <taxon>Prunus</taxon>
    </lineage>
</organism>
<reference evidence="3 4" key="1">
    <citation type="submission" date="2018-02" db="EMBL/GenBank/DDBJ databases">
        <title>Draft genome of wild Prunus yedoensis var. nudiflora.</title>
        <authorList>
            <person name="Baek S."/>
            <person name="Kim J.-H."/>
            <person name="Choi K."/>
            <person name="Kim G.-B."/>
            <person name="Cho A."/>
            <person name="Jang H."/>
            <person name="Shin C.-H."/>
            <person name="Yu H.-J."/>
            <person name="Mun J.-H."/>
        </authorList>
    </citation>
    <scope>NUCLEOTIDE SEQUENCE [LARGE SCALE GENOMIC DNA]</scope>
    <source>
        <strain evidence="4">cv. Jeju island</strain>
        <tissue evidence="3">Leaf</tissue>
    </source>
</reference>
<keyword evidence="4" id="KW-1185">Reference proteome</keyword>
<feature type="transmembrane region" description="Helical" evidence="2">
    <location>
        <begin position="38"/>
        <end position="61"/>
    </location>
</feature>
<gene>
    <name evidence="3" type="ORF">Pyn_08763</name>
</gene>
<protein>
    <submittedName>
        <fullName evidence="3">Uncharacterized protein</fullName>
    </submittedName>
</protein>
<name>A0A314ZB73_PRUYE</name>
<dbReference type="AlphaFoldDB" id="A0A314ZB73"/>
<keyword evidence="2" id="KW-1133">Transmembrane helix</keyword>
<proteinExistence type="predicted"/>
<comment type="caution">
    <text evidence="3">The sequence shown here is derived from an EMBL/GenBank/DDBJ whole genome shotgun (WGS) entry which is preliminary data.</text>
</comment>